<feature type="domain" description="NTP pyrophosphohydrolase MazG-like" evidence="1">
    <location>
        <begin position="30"/>
        <end position="98"/>
    </location>
</feature>
<protein>
    <submittedName>
        <fullName evidence="2">Nucleotide pyrophosphohydrolase</fullName>
    </submittedName>
</protein>
<keyword evidence="2" id="KW-0378">Hydrolase</keyword>
<dbReference type="SUPFAM" id="SSF101386">
    <property type="entry name" value="all-alpha NTP pyrophosphatases"/>
    <property type="match status" value="1"/>
</dbReference>
<dbReference type="InterPro" id="IPR011379">
    <property type="entry name" value="MazG-related_GP37"/>
</dbReference>
<organism evidence="2 3">
    <name type="scientific">Lachnospira eligens</name>
    <dbReference type="NCBI Taxonomy" id="39485"/>
    <lineage>
        <taxon>Bacteria</taxon>
        <taxon>Bacillati</taxon>
        <taxon>Bacillota</taxon>
        <taxon>Clostridia</taxon>
        <taxon>Lachnospirales</taxon>
        <taxon>Lachnospiraceae</taxon>
        <taxon>Lachnospira</taxon>
    </lineage>
</organism>
<dbReference type="Gene3D" id="1.10.287.1080">
    <property type="entry name" value="MazG-like"/>
    <property type="match status" value="1"/>
</dbReference>
<dbReference type="PIRSF" id="PIRSF006639">
    <property type="entry name" value="UCP006639_pph"/>
    <property type="match status" value="1"/>
</dbReference>
<proteinExistence type="predicted"/>
<dbReference type="AlphaFoldDB" id="A0A413YTJ2"/>
<evidence type="ECO:0000259" key="1">
    <source>
        <dbReference type="Pfam" id="PF03819"/>
    </source>
</evidence>
<dbReference type="CDD" id="cd11541">
    <property type="entry name" value="NTP-PPase_u4"/>
    <property type="match status" value="1"/>
</dbReference>
<dbReference type="RefSeq" id="WP_118362833.1">
    <property type="nucleotide sequence ID" value="NZ_QSHM01000011.1"/>
</dbReference>
<dbReference type="GO" id="GO:0016787">
    <property type="term" value="F:hydrolase activity"/>
    <property type="evidence" value="ECO:0007669"/>
    <property type="project" value="UniProtKB-KW"/>
</dbReference>
<comment type="caution">
    <text evidence="2">The sequence shown here is derived from an EMBL/GenBank/DDBJ whole genome shotgun (WGS) entry which is preliminary data.</text>
</comment>
<name>A0A413YTJ2_9FIRM</name>
<dbReference type="Proteomes" id="UP000285844">
    <property type="component" value="Unassembled WGS sequence"/>
</dbReference>
<dbReference type="InterPro" id="IPR004518">
    <property type="entry name" value="MazG-like_dom"/>
</dbReference>
<accession>A0A413YTJ2</accession>
<dbReference type="Pfam" id="PF03819">
    <property type="entry name" value="MazG"/>
    <property type="match status" value="1"/>
</dbReference>
<reference evidence="2 3" key="1">
    <citation type="submission" date="2018-08" db="EMBL/GenBank/DDBJ databases">
        <title>A genome reference for cultivated species of the human gut microbiota.</title>
        <authorList>
            <person name="Zou Y."/>
            <person name="Xue W."/>
            <person name="Luo G."/>
        </authorList>
    </citation>
    <scope>NUCLEOTIDE SEQUENCE [LARGE SCALE GENOMIC DNA]</scope>
    <source>
        <strain evidence="2 3">AM37-3BH</strain>
    </source>
</reference>
<dbReference type="EMBL" id="QSHM01000011">
    <property type="protein sequence ID" value="RHC12387.1"/>
    <property type="molecule type" value="Genomic_DNA"/>
</dbReference>
<evidence type="ECO:0000313" key="2">
    <source>
        <dbReference type="EMBL" id="RHC12387.1"/>
    </source>
</evidence>
<sequence>MKINEYQELAMTTLNPELSKRDVLINSVMGLCGESGEAIDIVKKWMAQGHELDKEHLAKELGDVAWYLAEAATALDISLEDIFKANINKLKMRYPDGFETKKSLVRLKGDI</sequence>
<gene>
    <name evidence="2" type="ORF">DW858_09685</name>
</gene>
<evidence type="ECO:0000313" key="3">
    <source>
        <dbReference type="Proteomes" id="UP000285844"/>
    </source>
</evidence>